<protein>
    <recommendedName>
        <fullName evidence="3">ApeA N-terminal domain-containing protein</fullName>
    </recommendedName>
</protein>
<reference evidence="1 2" key="1">
    <citation type="submission" date="2019-01" db="EMBL/GenBank/DDBJ databases">
        <title>Nocardioides guangzhouensis sp. nov., an actinobacterium isolated from soil.</title>
        <authorList>
            <person name="Fu Y."/>
            <person name="Cai Y."/>
            <person name="Lin Z."/>
            <person name="Chen P."/>
        </authorList>
    </citation>
    <scope>NUCLEOTIDE SEQUENCE [LARGE SCALE GENOMIC DNA]</scope>
    <source>
        <strain evidence="1 2">130</strain>
    </source>
</reference>
<gene>
    <name evidence="1" type="ORF">EKO23_01060</name>
</gene>
<sequence>MFELGDIGGPEGVGHWITLCLRHRRAAAPIVNHRLFDGQTQESRLLATCAAMEYWVSSQARAHPWAEGIKGFAVPVALADRVSDAFEDWVGDRDQWADRVWDCNNRLKHDPAAEFSVEDMGYLELSARWLLTAVLLDSCASSTDPSQRIFGRSLWSLGEGMRSHFGWNFPGSR</sequence>
<keyword evidence="2" id="KW-1185">Reference proteome</keyword>
<evidence type="ECO:0000313" key="2">
    <source>
        <dbReference type="Proteomes" id="UP000295198"/>
    </source>
</evidence>
<evidence type="ECO:0000313" key="1">
    <source>
        <dbReference type="EMBL" id="RYP89047.1"/>
    </source>
</evidence>
<organism evidence="1 2">
    <name type="scientific">Nocardioides guangzhouensis</name>
    <dbReference type="NCBI Taxonomy" id="2497878"/>
    <lineage>
        <taxon>Bacteria</taxon>
        <taxon>Bacillati</taxon>
        <taxon>Actinomycetota</taxon>
        <taxon>Actinomycetes</taxon>
        <taxon>Propionibacteriales</taxon>
        <taxon>Nocardioidaceae</taxon>
        <taxon>Nocardioides</taxon>
    </lineage>
</organism>
<dbReference type="RefSeq" id="WP_134713161.1">
    <property type="nucleotide sequence ID" value="NZ_SDKM01000001.1"/>
</dbReference>
<dbReference type="Proteomes" id="UP000295198">
    <property type="component" value="Unassembled WGS sequence"/>
</dbReference>
<evidence type="ECO:0008006" key="3">
    <source>
        <dbReference type="Google" id="ProtNLM"/>
    </source>
</evidence>
<proteinExistence type="predicted"/>
<dbReference type="AlphaFoldDB" id="A0A4Q4ZKU6"/>
<accession>A0A4Q4ZKU6</accession>
<name>A0A4Q4ZKU6_9ACTN</name>
<dbReference type="EMBL" id="SDKM01000001">
    <property type="protein sequence ID" value="RYP89047.1"/>
    <property type="molecule type" value="Genomic_DNA"/>
</dbReference>
<comment type="caution">
    <text evidence="1">The sequence shown here is derived from an EMBL/GenBank/DDBJ whole genome shotgun (WGS) entry which is preliminary data.</text>
</comment>
<dbReference type="OrthoDB" id="4350620at2"/>